<dbReference type="AlphaFoldDB" id="A0A3S3SJG6"/>
<name>A0A3S3SJG6_9ACAR</name>
<organism evidence="1 2">
    <name type="scientific">Dinothrombium tinctorium</name>
    <dbReference type="NCBI Taxonomy" id="1965070"/>
    <lineage>
        <taxon>Eukaryota</taxon>
        <taxon>Metazoa</taxon>
        <taxon>Ecdysozoa</taxon>
        <taxon>Arthropoda</taxon>
        <taxon>Chelicerata</taxon>
        <taxon>Arachnida</taxon>
        <taxon>Acari</taxon>
        <taxon>Acariformes</taxon>
        <taxon>Trombidiformes</taxon>
        <taxon>Prostigmata</taxon>
        <taxon>Anystina</taxon>
        <taxon>Parasitengona</taxon>
        <taxon>Trombidioidea</taxon>
        <taxon>Trombidiidae</taxon>
        <taxon>Dinothrombium</taxon>
    </lineage>
</organism>
<reference evidence="1 2" key="1">
    <citation type="journal article" date="2018" name="Gigascience">
        <title>Genomes of trombidid mites reveal novel predicted allergens and laterally-transferred genes associated with secondary metabolism.</title>
        <authorList>
            <person name="Dong X."/>
            <person name="Chaisiri K."/>
            <person name="Xia D."/>
            <person name="Armstrong S.D."/>
            <person name="Fang Y."/>
            <person name="Donnelly M.J."/>
            <person name="Kadowaki T."/>
            <person name="McGarry J.W."/>
            <person name="Darby A.C."/>
            <person name="Makepeace B.L."/>
        </authorList>
    </citation>
    <scope>NUCLEOTIDE SEQUENCE [LARGE SCALE GENOMIC DNA]</scope>
    <source>
        <strain evidence="1">UoL-WK</strain>
    </source>
</reference>
<sequence length="101" mass="11598">MSEPHCQFVGAPCGQHGNYKFYKAFKCRRSDGTCRVWALGEFFFVKISPDDDPCIGELQLLWEDKVNRVCLSSVRCYFLPEQSPEGRLCRHGEVCSHSLIH</sequence>
<gene>
    <name evidence="1" type="ORF">B4U79_07437</name>
</gene>
<comment type="caution">
    <text evidence="1">The sequence shown here is derived from an EMBL/GenBank/DDBJ whole genome shotgun (WGS) entry which is preliminary data.</text>
</comment>
<keyword evidence="2" id="KW-1185">Reference proteome</keyword>
<dbReference type="EMBL" id="NCKU01000585">
    <property type="protein sequence ID" value="RWS14946.1"/>
    <property type="molecule type" value="Genomic_DNA"/>
</dbReference>
<protein>
    <recommendedName>
        <fullName evidence="3">AT-rich interactive domain-containing protein 5B-like protein</fullName>
    </recommendedName>
</protein>
<dbReference type="OrthoDB" id="1938591at2759"/>
<evidence type="ECO:0000313" key="2">
    <source>
        <dbReference type="Proteomes" id="UP000285301"/>
    </source>
</evidence>
<accession>A0A3S3SJG6</accession>
<evidence type="ECO:0000313" key="1">
    <source>
        <dbReference type="EMBL" id="RWS14946.1"/>
    </source>
</evidence>
<proteinExistence type="predicted"/>
<evidence type="ECO:0008006" key="3">
    <source>
        <dbReference type="Google" id="ProtNLM"/>
    </source>
</evidence>
<dbReference type="Proteomes" id="UP000285301">
    <property type="component" value="Unassembled WGS sequence"/>
</dbReference>
<dbReference type="STRING" id="1965070.A0A3S3SJG6"/>